<evidence type="ECO:0000313" key="2">
    <source>
        <dbReference type="EMBL" id="NYG36294.1"/>
    </source>
</evidence>
<gene>
    <name evidence="2" type="ORF">BJY28_000763</name>
</gene>
<keyword evidence="1" id="KW-1133">Transmembrane helix</keyword>
<name>A0A852X7P4_9MICO</name>
<dbReference type="RefSeq" id="WP_179461824.1">
    <property type="nucleotide sequence ID" value="NZ_JACBZX010000001.1"/>
</dbReference>
<dbReference type="EMBL" id="JACBZX010000001">
    <property type="protein sequence ID" value="NYG36294.1"/>
    <property type="molecule type" value="Genomic_DNA"/>
</dbReference>
<sequence length="156" mass="16404">MHPRTSPWRRDDGSLSIYFVTAVLASVPLVGLVVDGAGQIRAQQQANLVAHEAARTAGQQVDAGDAILGGQVVIEAGPAEQAAQSYAAAQGDYRVTSVTLSPDGQSVEVVAETTYDPILLDAIGIGSNRLTAEGTAYMHRTDAFGEEYDSDWDVGQ</sequence>
<comment type="caution">
    <text evidence="2">The sequence shown here is derived from an EMBL/GenBank/DDBJ whole genome shotgun (WGS) entry which is preliminary data.</text>
</comment>
<keyword evidence="3" id="KW-1185">Reference proteome</keyword>
<accession>A0A852X7P4</accession>
<evidence type="ECO:0000256" key="1">
    <source>
        <dbReference type="SAM" id="Phobius"/>
    </source>
</evidence>
<dbReference type="AlphaFoldDB" id="A0A852X7P4"/>
<keyword evidence="1" id="KW-0812">Transmembrane</keyword>
<proteinExistence type="predicted"/>
<feature type="transmembrane region" description="Helical" evidence="1">
    <location>
        <begin position="15"/>
        <end position="34"/>
    </location>
</feature>
<keyword evidence="1" id="KW-0472">Membrane</keyword>
<reference evidence="2 3" key="1">
    <citation type="submission" date="2020-07" db="EMBL/GenBank/DDBJ databases">
        <title>Sequencing the genomes of 1000 actinobacteria strains.</title>
        <authorList>
            <person name="Klenk H.-P."/>
        </authorList>
    </citation>
    <scope>NUCLEOTIDE SEQUENCE [LARGE SCALE GENOMIC DNA]</scope>
    <source>
        <strain evidence="2 3">DSM 24723</strain>
    </source>
</reference>
<dbReference type="Proteomes" id="UP000592181">
    <property type="component" value="Unassembled WGS sequence"/>
</dbReference>
<protein>
    <recommendedName>
        <fullName evidence="4">Flp pilus-assembly TadE/G-like</fullName>
    </recommendedName>
</protein>
<evidence type="ECO:0008006" key="4">
    <source>
        <dbReference type="Google" id="ProtNLM"/>
    </source>
</evidence>
<evidence type="ECO:0000313" key="3">
    <source>
        <dbReference type="Proteomes" id="UP000592181"/>
    </source>
</evidence>
<organism evidence="2 3">
    <name type="scientific">Janibacter alkaliphilus</name>
    <dbReference type="NCBI Taxonomy" id="1069963"/>
    <lineage>
        <taxon>Bacteria</taxon>
        <taxon>Bacillati</taxon>
        <taxon>Actinomycetota</taxon>
        <taxon>Actinomycetes</taxon>
        <taxon>Micrococcales</taxon>
        <taxon>Intrasporangiaceae</taxon>
        <taxon>Janibacter</taxon>
    </lineage>
</organism>